<gene>
    <name evidence="1" type="ORF">AUC60_04720</name>
</gene>
<keyword evidence="2" id="KW-1185">Reference proteome</keyword>
<reference evidence="1 2" key="1">
    <citation type="journal article" date="2017" name="Syst. Appl. Microbiol.">
        <title>Pseudomonas caspiana sp. nov., a citrus pathogen in the Pseudomonas syringae phylogenetic group.</title>
        <authorList>
            <person name="Busquets A."/>
            <person name="Gomila M."/>
            <person name="Beiki F."/>
            <person name="Mulet M."/>
            <person name="Rahimian H."/>
            <person name="Garcia-Valdes E."/>
            <person name="Lalucat J."/>
        </authorList>
    </citation>
    <scope>NUCLEOTIDE SEQUENCE [LARGE SCALE GENOMIC DNA]</scope>
    <source>
        <strain evidence="1 2">FBF102</strain>
    </source>
</reference>
<proteinExistence type="predicted"/>
<accession>A0A1Y3P6T2</accession>
<protein>
    <submittedName>
        <fullName evidence="1">Uncharacterized protein</fullName>
    </submittedName>
</protein>
<evidence type="ECO:0000313" key="1">
    <source>
        <dbReference type="EMBL" id="OUM75508.1"/>
    </source>
</evidence>
<comment type="caution">
    <text evidence="1">The sequence shown here is derived from an EMBL/GenBank/DDBJ whole genome shotgun (WGS) entry which is preliminary data.</text>
</comment>
<organism evidence="1 2">
    <name type="scientific">Pseudomonas caspiana</name>
    <dbReference type="NCBI Taxonomy" id="1451454"/>
    <lineage>
        <taxon>Bacteria</taxon>
        <taxon>Pseudomonadati</taxon>
        <taxon>Pseudomonadota</taxon>
        <taxon>Gammaproteobacteria</taxon>
        <taxon>Pseudomonadales</taxon>
        <taxon>Pseudomonadaceae</taxon>
        <taxon>Pseudomonas</taxon>
    </lineage>
</organism>
<sequence>MRMAIDAESIVAAFSGCNSDLEDALRPSIIAITAGIIDDYDSKISRDGTGMARDWLKRVYDSPSRWRMVNHQELEYYGINPENGLHEEYVGAAYVHGHTLFKFEEFEELLRLAKKYGLKLCTPSSEIDFSSLSGHSIIESYLLNSTTNYKHNIVRKYFNQEKQIIVYDRFFKDSSLTFLENVICDAHDDVSITIISEFEKHSLLTKLETADRLKRIKPKASINCYYPDFKELSDKHDRHIHLGNRLQLTFSSGLDCFGMSPNWNNSECDIQVYYLGPGCSTRVYAVSDNLVSSKKRYQIQAFSKI</sequence>
<name>A0A1Y3P6T2_9PSED</name>
<dbReference type="AlphaFoldDB" id="A0A1Y3P6T2"/>
<dbReference type="EMBL" id="LOHF01000002">
    <property type="protein sequence ID" value="OUM75508.1"/>
    <property type="molecule type" value="Genomic_DNA"/>
</dbReference>
<dbReference type="Proteomes" id="UP000195440">
    <property type="component" value="Unassembled WGS sequence"/>
</dbReference>
<evidence type="ECO:0000313" key="2">
    <source>
        <dbReference type="Proteomes" id="UP000195440"/>
    </source>
</evidence>